<feature type="transmembrane region" description="Helical" evidence="1">
    <location>
        <begin position="215"/>
        <end position="248"/>
    </location>
</feature>
<feature type="transmembrane region" description="Helical" evidence="1">
    <location>
        <begin position="128"/>
        <end position="152"/>
    </location>
</feature>
<feature type="transmembrane region" description="Helical" evidence="1">
    <location>
        <begin position="190"/>
        <end position="209"/>
    </location>
</feature>
<dbReference type="AlphaFoldDB" id="A0A2T0T6X5"/>
<feature type="transmembrane region" description="Helical" evidence="1">
    <location>
        <begin position="370"/>
        <end position="388"/>
    </location>
</feature>
<keyword evidence="1" id="KW-0472">Membrane</keyword>
<reference evidence="2 3" key="1">
    <citation type="submission" date="2018-03" db="EMBL/GenBank/DDBJ databases">
        <title>Genomic Encyclopedia of Archaeal and Bacterial Type Strains, Phase II (KMG-II): from individual species to whole genera.</title>
        <authorList>
            <person name="Goeker M."/>
        </authorList>
    </citation>
    <scope>NUCLEOTIDE SEQUENCE [LARGE SCALE GENOMIC DNA]</scope>
    <source>
        <strain evidence="2 3">DSM 44720</strain>
    </source>
</reference>
<dbReference type="OrthoDB" id="5105261at2"/>
<name>A0A2T0T6X5_9PSEU</name>
<comment type="caution">
    <text evidence="2">The sequence shown here is derived from an EMBL/GenBank/DDBJ whole genome shotgun (WGS) entry which is preliminary data.</text>
</comment>
<evidence type="ECO:0000313" key="2">
    <source>
        <dbReference type="EMBL" id="PRY41425.1"/>
    </source>
</evidence>
<feature type="transmembrane region" description="Helical" evidence="1">
    <location>
        <begin position="41"/>
        <end position="60"/>
    </location>
</feature>
<dbReference type="RefSeq" id="WP_146174799.1">
    <property type="nucleotide sequence ID" value="NZ_PVTF01000005.1"/>
</dbReference>
<dbReference type="Proteomes" id="UP000239494">
    <property type="component" value="Unassembled WGS sequence"/>
</dbReference>
<feature type="transmembrane region" description="Helical" evidence="1">
    <location>
        <begin position="312"/>
        <end position="332"/>
    </location>
</feature>
<keyword evidence="1" id="KW-0812">Transmembrane</keyword>
<feature type="transmembrane region" description="Helical" evidence="1">
    <location>
        <begin position="395"/>
        <end position="413"/>
    </location>
</feature>
<evidence type="ECO:0008006" key="4">
    <source>
        <dbReference type="Google" id="ProtNLM"/>
    </source>
</evidence>
<evidence type="ECO:0000313" key="3">
    <source>
        <dbReference type="Proteomes" id="UP000239494"/>
    </source>
</evidence>
<keyword evidence="3" id="KW-1185">Reference proteome</keyword>
<accession>A0A2T0T6X5</accession>
<feature type="transmembrane region" description="Helical" evidence="1">
    <location>
        <begin position="164"/>
        <end position="183"/>
    </location>
</feature>
<keyword evidence="1" id="KW-1133">Transmembrane helix</keyword>
<feature type="transmembrane region" description="Helical" evidence="1">
    <location>
        <begin position="344"/>
        <end position="364"/>
    </location>
</feature>
<protein>
    <recommendedName>
        <fullName evidence="4">Dolichyl-phosphate-mannose-protein mannosyltransferase</fullName>
    </recommendedName>
</protein>
<sequence>MLRRIPSDDTGFASRVLDPVHEDVAPRMPVADDGNRWRRPALVLAAMVAAALLTALVFVVRAGDPGVSNWPVNWELWSSDNGVLFQLLQDVVAGRDLDWSFSPQVYVFPEMPVSAVAFALASGDVYAYYLFVAAINNALLFGALYLVVRLLFPDARVVAQLARAAVAWLPLVILPLVGTAWVFSFHLAPTYYFGMYLVLLGAPALYLVRSQNARWAIAAAITLTAASNPLVLVFAVPALVLVGLLVALRSGWRTIGRPASLLGGVLVTALVVRLVAFTGMQGTSPFTYVDLELFQARLGWLWPHASDPTGNSILLTGLLAAVVCLVGAVFLARRYWRHRDPRRLVAVWYGLVPLVGLVGTAVLLITHQYYLWPVLIAPMVFLLLAVPFRAVPWTLAAGLVVLLSLVVTTSSFGDEGRYFGHRSAETTCLDTVLPAGHEVGYATFSDARRLQLTSLRGIRFIPLKSSGVQATWLTNLDYLHAETGTFFYLNEAWGEPVIDKDLISRSFGEPDQVLGCGDRLAIWLYDDPAKLARITEHFHVRR</sequence>
<organism evidence="2 3">
    <name type="scientific">Umezawaea tangerina</name>
    <dbReference type="NCBI Taxonomy" id="84725"/>
    <lineage>
        <taxon>Bacteria</taxon>
        <taxon>Bacillati</taxon>
        <taxon>Actinomycetota</taxon>
        <taxon>Actinomycetes</taxon>
        <taxon>Pseudonocardiales</taxon>
        <taxon>Pseudonocardiaceae</taxon>
        <taxon>Umezawaea</taxon>
    </lineage>
</organism>
<evidence type="ECO:0000256" key="1">
    <source>
        <dbReference type="SAM" id="Phobius"/>
    </source>
</evidence>
<proteinExistence type="predicted"/>
<dbReference type="EMBL" id="PVTF01000005">
    <property type="protein sequence ID" value="PRY41425.1"/>
    <property type="molecule type" value="Genomic_DNA"/>
</dbReference>
<gene>
    <name evidence="2" type="ORF">CLV43_105183</name>
</gene>